<keyword evidence="2" id="KW-1185">Reference proteome</keyword>
<evidence type="ECO:0000313" key="2">
    <source>
        <dbReference type="Proteomes" id="UP001151760"/>
    </source>
</evidence>
<accession>A0ABQ5IWX3</accession>
<dbReference type="Proteomes" id="UP001151760">
    <property type="component" value="Unassembled WGS sequence"/>
</dbReference>
<protein>
    <submittedName>
        <fullName evidence="1">Uncharacterized protein</fullName>
    </submittedName>
</protein>
<sequence length="177" mass="20230">MNRSYHAFAGCQLGKATANLSAAQFSRLLWTFSSKQTSSGPLQRHQQYLLSTFNNSGILFALTGKLEVLSVNWTSNGSISIKTHSEMLFKSHQIVRCTWHTVTTNDMFQPWRALATIINLCLTGKTSGFERPRAPVLQILWGIVNRAHIDYAERMWEEFTQSIHTFTEDKRRLAQHL</sequence>
<reference evidence="1" key="1">
    <citation type="journal article" date="2022" name="Int. J. Mol. Sci.">
        <title>Draft Genome of Tanacetum Coccineum: Genomic Comparison of Closely Related Tanacetum-Family Plants.</title>
        <authorList>
            <person name="Yamashiro T."/>
            <person name="Shiraishi A."/>
            <person name="Nakayama K."/>
            <person name="Satake H."/>
        </authorList>
    </citation>
    <scope>NUCLEOTIDE SEQUENCE</scope>
</reference>
<reference evidence="1" key="2">
    <citation type="submission" date="2022-01" db="EMBL/GenBank/DDBJ databases">
        <authorList>
            <person name="Yamashiro T."/>
            <person name="Shiraishi A."/>
            <person name="Satake H."/>
            <person name="Nakayama K."/>
        </authorList>
    </citation>
    <scope>NUCLEOTIDE SEQUENCE</scope>
</reference>
<comment type="caution">
    <text evidence="1">The sequence shown here is derived from an EMBL/GenBank/DDBJ whole genome shotgun (WGS) entry which is preliminary data.</text>
</comment>
<proteinExistence type="predicted"/>
<gene>
    <name evidence="1" type="ORF">Tco_1121164</name>
</gene>
<evidence type="ECO:0000313" key="1">
    <source>
        <dbReference type="EMBL" id="GJU04734.1"/>
    </source>
</evidence>
<organism evidence="1 2">
    <name type="scientific">Tanacetum coccineum</name>
    <dbReference type="NCBI Taxonomy" id="301880"/>
    <lineage>
        <taxon>Eukaryota</taxon>
        <taxon>Viridiplantae</taxon>
        <taxon>Streptophyta</taxon>
        <taxon>Embryophyta</taxon>
        <taxon>Tracheophyta</taxon>
        <taxon>Spermatophyta</taxon>
        <taxon>Magnoliopsida</taxon>
        <taxon>eudicotyledons</taxon>
        <taxon>Gunneridae</taxon>
        <taxon>Pentapetalae</taxon>
        <taxon>asterids</taxon>
        <taxon>campanulids</taxon>
        <taxon>Asterales</taxon>
        <taxon>Asteraceae</taxon>
        <taxon>Asteroideae</taxon>
        <taxon>Anthemideae</taxon>
        <taxon>Anthemidinae</taxon>
        <taxon>Tanacetum</taxon>
    </lineage>
</organism>
<name>A0ABQ5IWX3_9ASTR</name>
<dbReference type="EMBL" id="BQNB010021279">
    <property type="protein sequence ID" value="GJU04734.1"/>
    <property type="molecule type" value="Genomic_DNA"/>
</dbReference>